<evidence type="ECO:0000313" key="4">
    <source>
        <dbReference type="Proteomes" id="UP001221413"/>
    </source>
</evidence>
<keyword evidence="2" id="KW-0732">Signal</keyword>
<sequence>MRASPAALAALAAAWAAQAAARAAQLAALPANQPSTAPTSAQPLNALNPPNHLPRRRHRLVGFTDAVATFLTHEGGLVEPAEDEEAEGLNMMILGGVAAAIAAIGAY</sequence>
<feature type="chain" id="PRO_5042253259" evidence="2">
    <location>
        <begin position="22"/>
        <end position="107"/>
    </location>
</feature>
<feature type="region of interest" description="Disordered" evidence="1">
    <location>
        <begin position="30"/>
        <end position="55"/>
    </location>
</feature>
<comment type="caution">
    <text evidence="3">The sequence shown here is derived from an EMBL/GenBank/DDBJ whole genome shotgun (WGS) entry which is preliminary data.</text>
</comment>
<protein>
    <submittedName>
        <fullName evidence="3">Uncharacterized protein</fullName>
    </submittedName>
</protein>
<evidence type="ECO:0000256" key="2">
    <source>
        <dbReference type="SAM" id="SignalP"/>
    </source>
</evidence>
<dbReference type="Proteomes" id="UP001221413">
    <property type="component" value="Unassembled WGS sequence"/>
</dbReference>
<dbReference type="EMBL" id="JAQGDS010000002">
    <property type="protein sequence ID" value="KAJ6262902.1"/>
    <property type="molecule type" value="Genomic_DNA"/>
</dbReference>
<evidence type="ECO:0000256" key="1">
    <source>
        <dbReference type="SAM" id="MobiDB-lite"/>
    </source>
</evidence>
<proteinExistence type="predicted"/>
<gene>
    <name evidence="3" type="ORF">Dda_1460</name>
</gene>
<name>A0AAD6J685_DREDA</name>
<reference evidence="3" key="1">
    <citation type="submission" date="2023-01" db="EMBL/GenBank/DDBJ databases">
        <title>The chitinases involved in constricting ring structure development in the nematode-trapping fungus Drechslerella dactyloides.</title>
        <authorList>
            <person name="Wang R."/>
            <person name="Zhang L."/>
            <person name="Tang P."/>
            <person name="Li S."/>
            <person name="Liang L."/>
        </authorList>
    </citation>
    <scope>NUCLEOTIDE SEQUENCE</scope>
    <source>
        <strain evidence="3">YMF1.00031</strain>
    </source>
</reference>
<accession>A0AAD6J685</accession>
<feature type="signal peptide" evidence="2">
    <location>
        <begin position="1"/>
        <end position="21"/>
    </location>
</feature>
<keyword evidence="4" id="KW-1185">Reference proteome</keyword>
<dbReference type="AlphaFoldDB" id="A0AAD6J685"/>
<feature type="compositionally biased region" description="Polar residues" evidence="1">
    <location>
        <begin position="32"/>
        <end position="42"/>
    </location>
</feature>
<organism evidence="3 4">
    <name type="scientific">Drechslerella dactyloides</name>
    <name type="common">Nematode-trapping fungus</name>
    <name type="synonym">Arthrobotrys dactyloides</name>
    <dbReference type="NCBI Taxonomy" id="74499"/>
    <lineage>
        <taxon>Eukaryota</taxon>
        <taxon>Fungi</taxon>
        <taxon>Dikarya</taxon>
        <taxon>Ascomycota</taxon>
        <taxon>Pezizomycotina</taxon>
        <taxon>Orbiliomycetes</taxon>
        <taxon>Orbiliales</taxon>
        <taxon>Orbiliaceae</taxon>
        <taxon>Drechslerella</taxon>
    </lineage>
</organism>
<evidence type="ECO:0000313" key="3">
    <source>
        <dbReference type="EMBL" id="KAJ6262902.1"/>
    </source>
</evidence>